<gene>
    <name evidence="2" type="ORF">MZO42_08530</name>
</gene>
<reference evidence="2" key="1">
    <citation type="submission" date="2022-04" db="EMBL/GenBank/DDBJ databases">
        <title>Tomato heritable bacteria conferring resistance against bacterial wilt.</title>
        <authorList>
            <person name="Yin J."/>
        </authorList>
    </citation>
    <scope>NUCLEOTIDE SEQUENCE</scope>
    <source>
        <strain evidence="2">Cra20</strain>
    </source>
</reference>
<comment type="caution">
    <text evidence="2">The sequence shown here is derived from an EMBL/GenBank/DDBJ whole genome shotgun (WGS) entry which is preliminary data.</text>
</comment>
<dbReference type="InterPro" id="IPR001607">
    <property type="entry name" value="Znf_UBP"/>
</dbReference>
<sequence>MTSCIHSSTINQVTPSAQGCEECLKIGSPWLHLRICRACGHVGCCDQSPNRHATAHFHATRHPIIEGYDPPEGWGWCYVDEVEVDLPDQTPQRGPIPRFY</sequence>
<name>A0ABU3N2I1_9SPHN</name>
<dbReference type="Gene3D" id="3.30.40.10">
    <property type="entry name" value="Zinc/RING finger domain, C3HC4 (zinc finger)"/>
    <property type="match status" value="1"/>
</dbReference>
<dbReference type="Pfam" id="PF02148">
    <property type="entry name" value="zf-UBP"/>
    <property type="match status" value="1"/>
</dbReference>
<dbReference type="InterPro" id="IPR013083">
    <property type="entry name" value="Znf_RING/FYVE/PHD"/>
</dbReference>
<organism evidence="2">
    <name type="scientific">Sphingomonas psychrotolerans</name>
    <dbReference type="NCBI Taxonomy" id="1327635"/>
    <lineage>
        <taxon>Bacteria</taxon>
        <taxon>Pseudomonadati</taxon>
        <taxon>Pseudomonadota</taxon>
        <taxon>Alphaproteobacteria</taxon>
        <taxon>Sphingomonadales</taxon>
        <taxon>Sphingomonadaceae</taxon>
        <taxon>Sphingomonas</taxon>
    </lineage>
</organism>
<feature type="domain" description="UBP-type" evidence="1">
    <location>
        <begin position="2"/>
        <end position="100"/>
    </location>
</feature>
<proteinExistence type="predicted"/>
<accession>A0ABU3N2I1</accession>
<dbReference type="PROSITE" id="PS50271">
    <property type="entry name" value="ZF_UBP"/>
    <property type="match status" value="1"/>
</dbReference>
<dbReference type="SUPFAM" id="SSF57850">
    <property type="entry name" value="RING/U-box"/>
    <property type="match status" value="1"/>
</dbReference>
<evidence type="ECO:0000259" key="1">
    <source>
        <dbReference type="PROSITE" id="PS50271"/>
    </source>
</evidence>
<evidence type="ECO:0000313" key="2">
    <source>
        <dbReference type="EMBL" id="MDT8758742.1"/>
    </source>
</evidence>
<protein>
    <submittedName>
        <fullName evidence="2">UBP-type zinc finger domain-containing protein</fullName>
    </submittedName>
</protein>
<dbReference type="EMBL" id="JALMLT010000002">
    <property type="protein sequence ID" value="MDT8758742.1"/>
    <property type="molecule type" value="Genomic_DNA"/>
</dbReference>